<comment type="caution">
    <text evidence="1">The sequence shown here is derived from an EMBL/GenBank/DDBJ whole genome shotgun (WGS) entry which is preliminary data.</text>
</comment>
<name>A0A699ISI6_TANCI</name>
<evidence type="ECO:0000313" key="1">
    <source>
        <dbReference type="EMBL" id="GEZ83834.1"/>
    </source>
</evidence>
<dbReference type="EMBL" id="BKCJ010330482">
    <property type="protein sequence ID" value="GEZ83834.1"/>
    <property type="molecule type" value="Genomic_DNA"/>
</dbReference>
<organism evidence="1">
    <name type="scientific">Tanacetum cinerariifolium</name>
    <name type="common">Dalmatian daisy</name>
    <name type="synonym">Chrysanthemum cinerariifolium</name>
    <dbReference type="NCBI Taxonomy" id="118510"/>
    <lineage>
        <taxon>Eukaryota</taxon>
        <taxon>Viridiplantae</taxon>
        <taxon>Streptophyta</taxon>
        <taxon>Embryophyta</taxon>
        <taxon>Tracheophyta</taxon>
        <taxon>Spermatophyta</taxon>
        <taxon>Magnoliopsida</taxon>
        <taxon>eudicotyledons</taxon>
        <taxon>Gunneridae</taxon>
        <taxon>Pentapetalae</taxon>
        <taxon>asterids</taxon>
        <taxon>campanulids</taxon>
        <taxon>Asterales</taxon>
        <taxon>Asteraceae</taxon>
        <taxon>Asteroideae</taxon>
        <taxon>Anthemideae</taxon>
        <taxon>Anthemidinae</taxon>
        <taxon>Tanacetum</taxon>
    </lineage>
</organism>
<sequence length="256" mass="30524">MPIEFVTWMNQQTFPFLLALPEVYENEADNGSDHIYLTSPLRYRNKVLALEFLTDLPLNNMVRIKGNGLRFDVQFMLVPIQVEEGGHVYELNEDTWDTIVQELDLEDGMIVFYTKKRAKKILQSFHLPNQVLEQLYPRDHFEEDSDMFYKPYAEIEARKRLAISADFLGIHPMHTCTQRWRLLARVNGFAYQKLIRFWYMYEVENLDAEDEADRRYPVFHLCWSFMHVKDVISVSLIWILCRYGKYFGVSIRTLSR</sequence>
<gene>
    <name evidence="1" type="ORF">Tci_555807</name>
</gene>
<accession>A0A699ISI6</accession>
<dbReference type="AlphaFoldDB" id="A0A699ISI6"/>
<protein>
    <submittedName>
        <fullName evidence="1">Uncharacterized protein</fullName>
    </submittedName>
</protein>
<proteinExistence type="predicted"/>
<reference evidence="1" key="1">
    <citation type="journal article" date="2019" name="Sci. Rep.">
        <title>Draft genome of Tanacetum cinerariifolium, the natural source of mosquito coil.</title>
        <authorList>
            <person name="Yamashiro T."/>
            <person name="Shiraishi A."/>
            <person name="Satake H."/>
            <person name="Nakayama K."/>
        </authorList>
    </citation>
    <scope>NUCLEOTIDE SEQUENCE</scope>
</reference>